<evidence type="ECO:0000313" key="6">
    <source>
        <dbReference type="EMBL" id="MEM5289911.1"/>
    </source>
</evidence>
<evidence type="ECO:0000256" key="3">
    <source>
        <dbReference type="ARBA" id="ARBA00022729"/>
    </source>
</evidence>
<comment type="caution">
    <text evidence="6">The sequence shown here is derived from an EMBL/GenBank/DDBJ whole genome shotgun (WGS) entry which is preliminary data.</text>
</comment>
<reference evidence="6 7" key="1">
    <citation type="submission" date="2024-01" db="EMBL/GenBank/DDBJ databases">
        <title>The diversity of rhizobia nodulating Mimosa spp. in eleven states of Brazil covering several biomes is determined by host plant, location, and edaphic factors.</title>
        <authorList>
            <person name="Rouws L."/>
            <person name="Barauna A."/>
            <person name="Beukes C."/>
            <person name="De Faria S.M."/>
            <person name="Gross E."/>
            <person name="Dos Reis Junior F.B."/>
            <person name="Simon M."/>
            <person name="Maluk M."/>
            <person name="Odee D.W."/>
            <person name="Kenicer G."/>
            <person name="Young J.P.W."/>
            <person name="Reis V.M."/>
            <person name="Zilli J."/>
            <person name="James E.K."/>
        </authorList>
    </citation>
    <scope>NUCLEOTIDE SEQUENCE [LARGE SCALE GENOMIC DNA]</scope>
    <source>
        <strain evidence="6 7">JPY77</strain>
    </source>
</reference>
<feature type="signal peptide" evidence="4">
    <location>
        <begin position="1"/>
        <end position="30"/>
    </location>
</feature>
<gene>
    <name evidence="6" type="ORF">V4C55_29730</name>
</gene>
<organism evidence="6 7">
    <name type="scientific">Paraburkholderia sabiae</name>
    <dbReference type="NCBI Taxonomy" id="273251"/>
    <lineage>
        <taxon>Bacteria</taxon>
        <taxon>Pseudomonadati</taxon>
        <taxon>Pseudomonadota</taxon>
        <taxon>Betaproteobacteria</taxon>
        <taxon>Burkholderiales</taxon>
        <taxon>Burkholderiaceae</taxon>
        <taxon>Paraburkholderia</taxon>
    </lineage>
</organism>
<keyword evidence="3 4" id="KW-0732">Signal</keyword>
<dbReference type="EMBL" id="JAZHGC010000030">
    <property type="protein sequence ID" value="MEM5289911.1"/>
    <property type="molecule type" value="Genomic_DNA"/>
</dbReference>
<protein>
    <submittedName>
        <fullName evidence="6">Sugar ABC transporter substrate-binding protein</fullName>
    </submittedName>
</protein>
<comment type="similarity">
    <text evidence="2">Belongs to the bacterial solute-binding protein 2 family.</text>
</comment>
<dbReference type="SUPFAM" id="SSF53822">
    <property type="entry name" value="Periplasmic binding protein-like I"/>
    <property type="match status" value="1"/>
</dbReference>
<evidence type="ECO:0000256" key="2">
    <source>
        <dbReference type="ARBA" id="ARBA00007639"/>
    </source>
</evidence>
<evidence type="ECO:0000313" key="7">
    <source>
        <dbReference type="Proteomes" id="UP001494588"/>
    </source>
</evidence>
<dbReference type="CDD" id="cd01536">
    <property type="entry name" value="PBP1_ABC_sugar_binding-like"/>
    <property type="match status" value="1"/>
</dbReference>
<name>A0ABU9QKE8_9BURK</name>
<proteinExistence type="inferred from homology"/>
<evidence type="ECO:0000256" key="1">
    <source>
        <dbReference type="ARBA" id="ARBA00004196"/>
    </source>
</evidence>
<dbReference type="RefSeq" id="WP_201658309.1">
    <property type="nucleotide sequence ID" value="NZ_CAJHCS010000030.1"/>
</dbReference>
<dbReference type="Proteomes" id="UP001494588">
    <property type="component" value="Unassembled WGS sequence"/>
</dbReference>
<evidence type="ECO:0000256" key="4">
    <source>
        <dbReference type="SAM" id="SignalP"/>
    </source>
</evidence>
<dbReference type="InterPro" id="IPR028082">
    <property type="entry name" value="Peripla_BP_I"/>
</dbReference>
<dbReference type="Gene3D" id="3.40.50.2300">
    <property type="match status" value="2"/>
</dbReference>
<dbReference type="Pfam" id="PF13407">
    <property type="entry name" value="Peripla_BP_4"/>
    <property type="match status" value="1"/>
</dbReference>
<evidence type="ECO:0000259" key="5">
    <source>
        <dbReference type="Pfam" id="PF13407"/>
    </source>
</evidence>
<dbReference type="PANTHER" id="PTHR46847:SF1">
    <property type="entry name" value="D-ALLOSE-BINDING PERIPLASMIC PROTEIN-RELATED"/>
    <property type="match status" value="1"/>
</dbReference>
<comment type="subcellular location">
    <subcellularLocation>
        <location evidence="1">Cell envelope</location>
    </subcellularLocation>
</comment>
<keyword evidence="7" id="KW-1185">Reference proteome</keyword>
<dbReference type="InterPro" id="IPR025997">
    <property type="entry name" value="SBP_2_dom"/>
</dbReference>
<feature type="domain" description="Periplasmic binding protein" evidence="5">
    <location>
        <begin position="48"/>
        <end position="301"/>
    </location>
</feature>
<dbReference type="PANTHER" id="PTHR46847">
    <property type="entry name" value="D-ALLOSE-BINDING PERIPLASMIC PROTEIN-RELATED"/>
    <property type="match status" value="1"/>
</dbReference>
<feature type="chain" id="PRO_5045766809" evidence="4">
    <location>
        <begin position="31"/>
        <end position="332"/>
    </location>
</feature>
<sequence>MHLAKRLASTISRATAVIALVATTATSAHAAAANAKVILLGADDVCAYCAAYNTAARQYATEKGIDLKIVTNKFDAAQQAAQVDQAIAQKPAAILLWAIDGTALLPSMHKIQRAGIPLLLTNVLPDQKYNSLWAGYSGVNDEALARAGAHLLVDGFKAKGLGTTGEIIELTGYVGQAQVIARQHGFEDELAKIAPGIKIVGVQPGNWDQGTATTAAAGLFTKFGANIKGVYAQEDAMAAGAIVAAERAGLAPAKMAIVGSGCEPVGVELLKSGKLYGTVLQSPMDEAHYAIDGVVDLLNGKAPDKLRYVPHPAVTGKESVDSVCKSWPKSSS</sequence>
<accession>A0ABU9QKE8</accession>